<accession>A0A1G4M8L8</accession>
<dbReference type="GO" id="GO:0006487">
    <property type="term" value="P:protein N-linked glycosylation"/>
    <property type="evidence" value="ECO:0007669"/>
    <property type="project" value="UniProtKB-UniRule"/>
</dbReference>
<proteinExistence type="inferred from homology"/>
<dbReference type="Proteomes" id="UP000190831">
    <property type="component" value="Chromosome B"/>
</dbReference>
<dbReference type="OrthoDB" id="302705at2759"/>
<gene>
    <name evidence="8" type="ORF">LAFE_0B08174G</name>
</gene>
<comment type="function">
    <text evidence="6">Required for efficient N-glycosylation. Necessary for maintaining optimal levels of dolichol-linked oligosaccharides. Hydrolyzes dolichyl pyrophosphate at a very high rate and dolichyl monophosphate at a much lower rate. Does not act on phosphatidate.</text>
</comment>
<dbReference type="CDD" id="cd03382">
    <property type="entry name" value="PAP2_dolichyldiphosphatase"/>
    <property type="match status" value="1"/>
</dbReference>
<keyword evidence="5 6" id="KW-0472">Membrane</keyword>
<evidence type="ECO:0000256" key="3">
    <source>
        <dbReference type="ARBA" id="ARBA00022801"/>
    </source>
</evidence>
<dbReference type="Pfam" id="PF01569">
    <property type="entry name" value="PAP2"/>
    <property type="match status" value="1"/>
</dbReference>
<dbReference type="InterPro" id="IPR039667">
    <property type="entry name" value="Dolichyldiphosphatase_PAP2"/>
</dbReference>
<comment type="pathway">
    <text evidence="6">Protein modification; protein glycosylation.</text>
</comment>
<dbReference type="AlphaFoldDB" id="A0A1G4M8L8"/>
<evidence type="ECO:0000256" key="6">
    <source>
        <dbReference type="RuleBase" id="RU367078"/>
    </source>
</evidence>
<keyword evidence="3 6" id="KW-0378">Hydrolase</keyword>
<feature type="domain" description="Phosphatidic acid phosphatase type 2/haloperoxidase" evidence="7">
    <location>
        <begin position="58"/>
        <end position="177"/>
    </location>
</feature>
<evidence type="ECO:0000256" key="1">
    <source>
        <dbReference type="ARBA" id="ARBA00004141"/>
    </source>
</evidence>
<keyword evidence="9" id="KW-1185">Reference proteome</keyword>
<comment type="catalytic activity">
    <reaction evidence="6">
        <text>a di-trans,poly-cis-dolichyl diphosphate + H2O = a di-trans,poly-cis-dolichyl phosphate + phosphate + H(+)</text>
        <dbReference type="Rhea" id="RHEA:14385"/>
        <dbReference type="Rhea" id="RHEA-COMP:19498"/>
        <dbReference type="Rhea" id="RHEA-COMP:19506"/>
        <dbReference type="ChEBI" id="CHEBI:15377"/>
        <dbReference type="ChEBI" id="CHEBI:15378"/>
        <dbReference type="ChEBI" id="CHEBI:43474"/>
        <dbReference type="ChEBI" id="CHEBI:57497"/>
        <dbReference type="ChEBI" id="CHEBI:57683"/>
        <dbReference type="EC" id="3.6.1.43"/>
    </reaction>
</comment>
<dbReference type="UniPathway" id="UPA00378"/>
<feature type="transmembrane region" description="Helical" evidence="6">
    <location>
        <begin position="160"/>
        <end position="183"/>
    </location>
</feature>
<comment type="similarity">
    <text evidence="6">Belongs to the dolichyldiphosphatase family.</text>
</comment>
<comment type="subcellular location">
    <subcellularLocation>
        <location evidence="6">Endoplasmic reticulum membrane</location>
        <topology evidence="6">Multi-pass membrane protein</topology>
    </subcellularLocation>
    <subcellularLocation>
        <location evidence="1">Membrane</location>
        <topology evidence="1">Multi-pass membrane protein</topology>
    </subcellularLocation>
</comment>
<evidence type="ECO:0000313" key="8">
    <source>
        <dbReference type="EMBL" id="SCW00042.1"/>
    </source>
</evidence>
<evidence type="ECO:0000256" key="2">
    <source>
        <dbReference type="ARBA" id="ARBA00022692"/>
    </source>
</evidence>
<feature type="transmembrane region" description="Helical" evidence="6">
    <location>
        <begin position="136"/>
        <end position="154"/>
    </location>
</feature>
<dbReference type="InterPro" id="IPR036938">
    <property type="entry name" value="PAP2/HPO_sf"/>
</dbReference>
<evidence type="ECO:0000313" key="9">
    <source>
        <dbReference type="Proteomes" id="UP000190831"/>
    </source>
</evidence>
<evidence type="ECO:0000256" key="4">
    <source>
        <dbReference type="ARBA" id="ARBA00022989"/>
    </source>
</evidence>
<dbReference type="SMART" id="SM00014">
    <property type="entry name" value="acidPPc"/>
    <property type="match status" value="1"/>
</dbReference>
<dbReference type="GO" id="GO:0047874">
    <property type="term" value="F:dolichyldiphosphatase activity"/>
    <property type="evidence" value="ECO:0007669"/>
    <property type="project" value="UniProtKB-UniRule"/>
</dbReference>
<dbReference type="EC" id="3.6.1.43" evidence="6"/>
<dbReference type="PANTHER" id="PTHR11247">
    <property type="entry name" value="PALMITOYL-PROTEIN THIOESTERASE/DOLICHYLDIPHOSPHATASE 1"/>
    <property type="match status" value="1"/>
</dbReference>
<name>A0A1G4M8L8_LACFM</name>
<protein>
    <recommendedName>
        <fullName evidence="6">Dolichyldiphosphatase</fullName>
        <ecNumber evidence="6">3.6.1.43</ecNumber>
    </recommendedName>
</protein>
<keyword evidence="4 6" id="KW-1133">Transmembrane helix</keyword>
<organism evidence="8 9">
    <name type="scientific">Lachancea fermentati</name>
    <name type="common">Zygosaccharomyces fermentati</name>
    <dbReference type="NCBI Taxonomy" id="4955"/>
    <lineage>
        <taxon>Eukaryota</taxon>
        <taxon>Fungi</taxon>
        <taxon>Dikarya</taxon>
        <taxon>Ascomycota</taxon>
        <taxon>Saccharomycotina</taxon>
        <taxon>Saccharomycetes</taxon>
        <taxon>Saccharomycetales</taxon>
        <taxon>Saccharomycetaceae</taxon>
        <taxon>Lachancea</taxon>
    </lineage>
</organism>
<dbReference type="EMBL" id="LT598489">
    <property type="protein sequence ID" value="SCW00042.1"/>
    <property type="molecule type" value="Genomic_DNA"/>
</dbReference>
<evidence type="ECO:0000256" key="5">
    <source>
        <dbReference type="ARBA" id="ARBA00023136"/>
    </source>
</evidence>
<dbReference type="SUPFAM" id="SSF48317">
    <property type="entry name" value="Acid phosphatase/Vanadium-dependent haloperoxidase"/>
    <property type="match status" value="1"/>
</dbReference>
<sequence>MNNSIVSINQSLIPFDDTYILYDPNDFLSYVLVYFSLLPMLILVFYFSWFITTRELEAVIIAGGQVINEILNNIAKNIIKQSRPAFFGDSFQKDTIRSAYGMPSAHSQFMGFFCMYWSLKVLTNWRSLSKIRKTSSILSFITATALVALSRAYLGYHSVIQVVAGVLFGSFLGSGYFIAVAIVRHIGLIEWVLSWSIIRRFWIKDSFNIASLSLADEHQAWETRRKSPQAKKMHKIYMNIIESFVFTLAI</sequence>
<keyword evidence="6" id="KW-0256">Endoplasmic reticulum</keyword>
<evidence type="ECO:0000259" key="7">
    <source>
        <dbReference type="SMART" id="SM00014"/>
    </source>
</evidence>
<dbReference type="OMA" id="LTVYQHE"/>
<dbReference type="GO" id="GO:0005789">
    <property type="term" value="C:endoplasmic reticulum membrane"/>
    <property type="evidence" value="ECO:0007669"/>
    <property type="project" value="UniProtKB-SubCell"/>
</dbReference>
<dbReference type="STRING" id="4955.A0A1G4M8L8"/>
<dbReference type="GO" id="GO:0008610">
    <property type="term" value="P:lipid biosynthetic process"/>
    <property type="evidence" value="ECO:0007669"/>
    <property type="project" value="TreeGrafter"/>
</dbReference>
<feature type="transmembrane region" description="Helical" evidence="6">
    <location>
        <begin position="27"/>
        <end position="47"/>
    </location>
</feature>
<reference evidence="9" key="1">
    <citation type="submission" date="2016-03" db="EMBL/GenBank/DDBJ databases">
        <authorList>
            <person name="Devillers H."/>
        </authorList>
    </citation>
    <scope>NUCLEOTIDE SEQUENCE [LARGE SCALE GENOMIC DNA]</scope>
</reference>
<dbReference type="InterPro" id="IPR000326">
    <property type="entry name" value="PAP2/HPO"/>
</dbReference>
<keyword evidence="2 6" id="KW-0812">Transmembrane</keyword>
<dbReference type="PANTHER" id="PTHR11247:SF1">
    <property type="entry name" value="DOLICHYLDIPHOSPHATASE 1"/>
    <property type="match status" value="1"/>
</dbReference>
<dbReference type="Gene3D" id="1.20.144.10">
    <property type="entry name" value="Phosphatidic acid phosphatase type 2/haloperoxidase"/>
    <property type="match status" value="1"/>
</dbReference>